<comment type="subcellular location">
    <subcellularLocation>
        <location evidence="19">Postsynaptic cell membrane</location>
        <topology evidence="19">Multi-pass membrane protein</topology>
    </subcellularLocation>
</comment>
<evidence type="ECO:0000256" key="6">
    <source>
        <dbReference type="ARBA" id="ARBA00022729"/>
    </source>
</evidence>
<keyword evidence="2" id="KW-0813">Transport</keyword>
<evidence type="ECO:0000256" key="11">
    <source>
        <dbReference type="ARBA" id="ARBA00023018"/>
    </source>
</evidence>
<dbReference type="FunFam" id="1.10.287.70:FF:000010">
    <property type="entry name" value="Putative glutamate receptor ionotropic kainate 1"/>
    <property type="match status" value="1"/>
</dbReference>
<dbReference type="SMART" id="SM00355">
    <property type="entry name" value="ZnF_C2H2"/>
    <property type="match status" value="3"/>
</dbReference>
<keyword evidence="4 25" id="KW-0812">Transmembrane</keyword>
<dbReference type="Pfam" id="PF01094">
    <property type="entry name" value="ANF_receptor"/>
    <property type="match status" value="1"/>
</dbReference>
<keyword evidence="11" id="KW-0770">Synapse</keyword>
<dbReference type="InterPro" id="IPR001320">
    <property type="entry name" value="Iontro_rcpt_C"/>
</dbReference>
<keyword evidence="14 27" id="KW-0675">Receptor</keyword>
<dbReference type="SMART" id="SM00918">
    <property type="entry name" value="Lig_chan-Glu_bd"/>
    <property type="match status" value="1"/>
</dbReference>
<feature type="domain" description="C2H2-type" evidence="26">
    <location>
        <begin position="175"/>
        <end position="202"/>
    </location>
</feature>
<evidence type="ECO:0000313" key="27">
    <source>
        <dbReference type="EMBL" id="WRW34074.1"/>
    </source>
</evidence>
<dbReference type="Pfam" id="PF00096">
    <property type="entry name" value="zf-C2H2"/>
    <property type="match status" value="3"/>
</dbReference>
<reference evidence="27" key="1">
    <citation type="submission" date="2024-01" db="EMBL/GenBank/DDBJ databases">
        <title>Genome insights into chemosensory and detoxification machineries of broad mite, Polyphagotarsonemus latus (Tarsonemidae: Acari).</title>
        <authorList>
            <person name="Muthugoundar M."/>
            <person name="P J A."/>
            <person name="Augustine N."/>
        </authorList>
    </citation>
    <scope>NUCLEOTIDE SEQUENCE</scope>
</reference>
<evidence type="ECO:0000256" key="20">
    <source>
        <dbReference type="PIRSR" id="PIRSR601508-1"/>
    </source>
</evidence>
<evidence type="ECO:0000256" key="12">
    <source>
        <dbReference type="ARBA" id="ARBA00023065"/>
    </source>
</evidence>
<dbReference type="PROSITE" id="PS00028">
    <property type="entry name" value="ZINC_FINGER_C2H2_1"/>
    <property type="match status" value="3"/>
</dbReference>
<evidence type="ECO:0000256" key="18">
    <source>
        <dbReference type="ARBA" id="ARBA00023303"/>
    </source>
</evidence>
<keyword evidence="15" id="KW-0325">Glycoprotein</keyword>
<feature type="binding site" evidence="20">
    <location>
        <position position="1158"/>
    </location>
    <ligand>
        <name>L-glutamate</name>
        <dbReference type="ChEBI" id="CHEBI:29985"/>
    </ligand>
</feature>
<dbReference type="EMBL" id="PP155000">
    <property type="protein sequence ID" value="WRW34074.1"/>
    <property type="molecule type" value="mRNA"/>
</dbReference>
<keyword evidence="12" id="KW-0406">Ion transport</keyword>
<dbReference type="Gene3D" id="3.30.160.60">
    <property type="entry name" value="Classic Zinc Finger"/>
    <property type="match status" value="3"/>
</dbReference>
<evidence type="ECO:0000256" key="4">
    <source>
        <dbReference type="ARBA" id="ARBA00022692"/>
    </source>
</evidence>
<evidence type="ECO:0000256" key="22">
    <source>
        <dbReference type="PIRSR" id="PIRSR601508-3"/>
    </source>
</evidence>
<evidence type="ECO:0000256" key="13">
    <source>
        <dbReference type="ARBA" id="ARBA00023136"/>
    </source>
</evidence>
<name>A0AAN0N810_9ACAR</name>
<dbReference type="PANTHER" id="PTHR18966">
    <property type="entry name" value="IONOTROPIC GLUTAMATE RECEPTOR"/>
    <property type="match status" value="1"/>
</dbReference>
<feature type="transmembrane region" description="Helical" evidence="25">
    <location>
        <begin position="1245"/>
        <end position="1269"/>
    </location>
</feature>
<feature type="site" description="Interaction with the cone snail toxin Con-ikot-ikot" evidence="21">
    <location>
        <position position="1116"/>
    </location>
</feature>
<dbReference type="Pfam" id="PF00060">
    <property type="entry name" value="Lig_chan"/>
    <property type="match status" value="1"/>
</dbReference>
<dbReference type="InterPro" id="IPR013087">
    <property type="entry name" value="Znf_C2H2_type"/>
</dbReference>
<dbReference type="Gene3D" id="1.10.287.70">
    <property type="match status" value="1"/>
</dbReference>
<dbReference type="Pfam" id="PF10613">
    <property type="entry name" value="Lig_chan-Glu_bd"/>
    <property type="match status" value="1"/>
</dbReference>
<dbReference type="PRINTS" id="PR00177">
    <property type="entry name" value="NMDARECEPTOR"/>
</dbReference>
<evidence type="ECO:0000256" key="9">
    <source>
        <dbReference type="ARBA" id="ARBA00022833"/>
    </source>
</evidence>
<dbReference type="SUPFAM" id="SSF57667">
    <property type="entry name" value="beta-beta-alpha zinc fingers"/>
    <property type="match status" value="2"/>
</dbReference>
<keyword evidence="6" id="KW-0732">Signal</keyword>
<comment type="similarity">
    <text evidence="1">Belongs to the glutamate-gated ion channel (TC 1.A.10.1) family.</text>
</comment>
<evidence type="ECO:0000256" key="2">
    <source>
        <dbReference type="ARBA" id="ARBA00022448"/>
    </source>
</evidence>
<evidence type="ECO:0000256" key="24">
    <source>
        <dbReference type="SAM" id="MobiDB-lite"/>
    </source>
</evidence>
<keyword evidence="18" id="KW-0407">Ion channel</keyword>
<evidence type="ECO:0000256" key="17">
    <source>
        <dbReference type="ARBA" id="ARBA00023286"/>
    </source>
</evidence>
<feature type="disulfide bond" evidence="22">
    <location>
        <begin position="1170"/>
        <end position="1226"/>
    </location>
</feature>
<evidence type="ECO:0000256" key="23">
    <source>
        <dbReference type="PROSITE-ProRule" id="PRU00042"/>
    </source>
</evidence>
<evidence type="ECO:0000256" key="21">
    <source>
        <dbReference type="PIRSR" id="PIRSR601508-2"/>
    </source>
</evidence>
<evidence type="ECO:0000259" key="26">
    <source>
        <dbReference type="PROSITE" id="PS50157"/>
    </source>
</evidence>
<dbReference type="FunFam" id="3.30.160.60:FF:000072">
    <property type="entry name" value="zinc finger protein 143 isoform X1"/>
    <property type="match status" value="1"/>
</dbReference>
<dbReference type="InterPro" id="IPR015683">
    <property type="entry name" value="Ionotropic_Glu_rcpt"/>
</dbReference>
<dbReference type="InterPro" id="IPR001508">
    <property type="entry name" value="Iono_Glu_rcpt_met"/>
</dbReference>
<keyword evidence="3" id="KW-1003">Cell membrane</keyword>
<dbReference type="SUPFAM" id="SSF53822">
    <property type="entry name" value="Periplasmic binding protein-like I"/>
    <property type="match status" value="1"/>
</dbReference>
<evidence type="ECO:0000256" key="16">
    <source>
        <dbReference type="ARBA" id="ARBA00023257"/>
    </source>
</evidence>
<dbReference type="InterPro" id="IPR019594">
    <property type="entry name" value="Glu/Gly-bd"/>
</dbReference>
<keyword evidence="17" id="KW-1071">Ligand-gated ion channel</keyword>
<dbReference type="Gene3D" id="3.40.50.2300">
    <property type="match status" value="2"/>
</dbReference>
<evidence type="ECO:0000256" key="10">
    <source>
        <dbReference type="ARBA" id="ARBA00022989"/>
    </source>
</evidence>
<feature type="site" description="Crucial to convey clamshell closure to channel opening" evidence="21">
    <location>
        <position position="1089"/>
    </location>
</feature>
<dbReference type="SUPFAM" id="SSF53850">
    <property type="entry name" value="Periplasmic binding protein-like II"/>
    <property type="match status" value="1"/>
</dbReference>
<feature type="compositionally biased region" description="Polar residues" evidence="24">
    <location>
        <begin position="106"/>
        <end position="121"/>
    </location>
</feature>
<evidence type="ECO:0000256" key="3">
    <source>
        <dbReference type="ARBA" id="ARBA00022475"/>
    </source>
</evidence>
<feature type="binding site" evidence="20">
    <location>
        <position position="1110"/>
    </location>
    <ligand>
        <name>L-glutamate</name>
        <dbReference type="ChEBI" id="CHEBI:29985"/>
    </ligand>
</feature>
<evidence type="ECO:0000256" key="5">
    <source>
        <dbReference type="ARBA" id="ARBA00022723"/>
    </source>
</evidence>
<evidence type="ECO:0000256" key="14">
    <source>
        <dbReference type="ARBA" id="ARBA00023170"/>
    </source>
</evidence>
<evidence type="ECO:0000256" key="19">
    <source>
        <dbReference type="ARBA" id="ARBA00034104"/>
    </source>
</evidence>
<evidence type="ECO:0000256" key="7">
    <source>
        <dbReference type="ARBA" id="ARBA00022737"/>
    </source>
</evidence>
<proteinExistence type="evidence at transcript level"/>
<feature type="domain" description="C2H2-type" evidence="26">
    <location>
        <begin position="233"/>
        <end position="260"/>
    </location>
</feature>
<feature type="transmembrane region" description="Helical" evidence="25">
    <location>
        <begin position="1059"/>
        <end position="1080"/>
    </location>
</feature>
<dbReference type="GO" id="GO:0022824">
    <property type="term" value="F:transmitter-gated monoatomic ion channel activity"/>
    <property type="evidence" value="ECO:0007669"/>
    <property type="project" value="UniProtKB-ARBA"/>
</dbReference>
<dbReference type="CDD" id="cd06382">
    <property type="entry name" value="PBP1_iGluR_Kainate"/>
    <property type="match status" value="1"/>
</dbReference>
<feature type="transmembrane region" description="Helical" evidence="25">
    <location>
        <begin position="983"/>
        <end position="1002"/>
    </location>
</feature>
<keyword evidence="8 23" id="KW-0863">Zinc-finger</keyword>
<feature type="domain" description="C2H2-type" evidence="26">
    <location>
        <begin position="203"/>
        <end position="232"/>
    </location>
</feature>
<sequence>MATTINDEKNYLLNENKNNNNRIFRPWDCAIEDNSSKVISNNVNKTLASSLKTNKYCLPKVNNEYLTEMFNSNCTMNQNSIKTMDYLYSQLYKDYVLTKNLSLNHSENLKNPQQKVSTKQTSENDFKKNETSSNEKLISNKVKLIQNKLNPNESEKKFFVFDKNLGNKKQRPKKFRCPYCNIAFSNNGQLKGHIRTHTGERPFVCDNPNCGKTFTRNEELTRHRRIHTGLRPFACQICTKKFGRKDHLKKHQRTHERKMAMTKNTNQVNSASCFLSKQYSMNTNFSSLKNKMTNKNNLIFDVSKNEKLLKSTDNSITKNKIENNFPMLLNTNSIIDPYIYQISSLPNNNLQKKYSEEFSKNCLLFENDVKKIINQPSVSTINTLGNINSNTENSISKNTVTVDIFSSKLSNLNNSFFNIDQPINHQLINKTKISSSSSTSSESSYLSNSSFITPLNSSIDSLPQLPINTLPLSALFTDNHKNGPSELAFKYAVYRINKDRTILPNTTLIYDIQYTPKEDSFHAAKRACLQVSNGVSAIFGPQDALLGVHIQSLCDALEIPHLEARLDLEPQVKEVSINLYPNAEIIGNALRDLINYLNWTRVAVIYEEDISLIKLQSLVNPPMKKSVQITFRKATPDQFRDTLLDIRTRGIYSMIIDTKPENLPLFLSAILQIQMNNYKYHYHFATFDIETYNLNNFKYNFVNMTAFRIVDSEHINVQNVLEHMKMFQPIDQSVLNVSNVIRHEPALLYDSVYAFAHGVNSLLRSASFSPNNISCDQEIPWSEGSSLFNYVNSADFYGLTGKVQFKEGQRSALKLDLLKLRTDKLDKVGEWTISNKLNISNHNAFHEFGTQNITLRVTTIETIPYVMVKPGNYTGNDRFEGFCIDLLDAIAHNLGFQYELYFVPDGKFGAENTTTGEWNGLVREIIDKNADLAVAAMTINYVRESVIDFTKPFMNLGIGILFKLPSTMPTKLFSFMSPLDVDIWLYILAAYMLVSVTMFVIARFSPYEWHPMHPCVSTQEDMLENQFSLSNSFWFSTVCLLHQSSDLNPLATSTRIVSAIWWFFTLILVSSYTANLAAFLTVERMITPIESVEDLASQSKIQYGTLDSGSTMTFFRDSRMPTYQKMWRFMENRPNLFLTSYEQGKNRVLEGNFAFLMESTMLDYMVQRDCNLIQIGSLLDSKGYGIATPIGSPWRDKISLMILDLQEKGVIQLLYNKWWKNPGATCVRDDKNKEGKANALGVENIGGVFVVLLGGLLIAIIVAFIEFLCRSKKADYIQKSSLCSAIGEELRFAVKCRASKHRPRLHRSCSNCLDEKDAFVKDNSGVATLDEFNRKTQSCMNINQEDETGNTYVPNLGTSLELISSNTNLYYNQMKSKIPHTANVTPVLKKSNLHHRNLIKNCENVKSKNNINYHQTKYLQKRDNFYRSMNCENRNQNQCEDNCVCEQFFIDSHT</sequence>
<dbReference type="FunFam" id="3.40.190.10:FF:000167">
    <property type="entry name" value="Eye-enriched kainate receptor, isoform B"/>
    <property type="match status" value="1"/>
</dbReference>
<feature type="binding site" evidence="20">
    <location>
        <position position="938"/>
    </location>
    <ligand>
        <name>L-glutamate</name>
        <dbReference type="ChEBI" id="CHEBI:29985"/>
    </ligand>
</feature>
<dbReference type="InterPro" id="IPR001828">
    <property type="entry name" value="ANF_lig-bd_rcpt"/>
</dbReference>
<dbReference type="GO" id="GO:0045211">
    <property type="term" value="C:postsynaptic membrane"/>
    <property type="evidence" value="ECO:0007669"/>
    <property type="project" value="UniProtKB-SubCell"/>
</dbReference>
<dbReference type="FunFam" id="3.40.190.10:FF:000001">
    <property type="entry name" value="Glutamate receptor ionotropic, kainate 2"/>
    <property type="match status" value="1"/>
</dbReference>
<dbReference type="SMART" id="SM00079">
    <property type="entry name" value="PBPe"/>
    <property type="match status" value="1"/>
</dbReference>
<keyword evidence="10 25" id="KW-1133">Transmembrane helix</keyword>
<keyword evidence="5" id="KW-0479">Metal-binding</keyword>
<dbReference type="FunFam" id="3.40.190.10:FF:000060">
    <property type="entry name" value="Glutamate receptor ionotropic, kainate 1"/>
    <property type="match status" value="1"/>
</dbReference>
<keyword evidence="7" id="KW-0677">Repeat</keyword>
<evidence type="ECO:0000256" key="25">
    <source>
        <dbReference type="SAM" id="Phobius"/>
    </source>
</evidence>
<evidence type="ECO:0000256" key="15">
    <source>
        <dbReference type="ARBA" id="ARBA00023180"/>
    </source>
</evidence>
<feature type="binding site" evidence="20">
    <location>
        <position position="1111"/>
    </location>
    <ligand>
        <name>L-glutamate</name>
        <dbReference type="ChEBI" id="CHEBI:29985"/>
    </ligand>
</feature>
<keyword evidence="13 25" id="KW-0472">Membrane</keyword>
<dbReference type="GO" id="GO:0007166">
    <property type="term" value="P:cell surface receptor signaling pathway"/>
    <property type="evidence" value="ECO:0007669"/>
    <property type="project" value="UniProtKB-ARBA"/>
</dbReference>
<dbReference type="FunFam" id="3.30.160.60:FF:000624">
    <property type="entry name" value="zinc finger protein 697"/>
    <property type="match status" value="1"/>
</dbReference>
<dbReference type="FunFam" id="3.30.160.60:FF:000257">
    <property type="entry name" value="ZXD family zinc finger C"/>
    <property type="match status" value="1"/>
</dbReference>
<dbReference type="Gene3D" id="3.40.190.10">
    <property type="entry name" value="Periplasmic binding protein-like II"/>
    <property type="match status" value="2"/>
</dbReference>
<dbReference type="InterPro" id="IPR036236">
    <property type="entry name" value="Znf_C2H2_sf"/>
</dbReference>
<dbReference type="GO" id="GO:0008270">
    <property type="term" value="F:zinc ion binding"/>
    <property type="evidence" value="ECO:0007669"/>
    <property type="project" value="UniProtKB-KW"/>
</dbReference>
<accession>A0AAN0N810</accession>
<dbReference type="PROSITE" id="PS50157">
    <property type="entry name" value="ZINC_FINGER_C2H2_2"/>
    <property type="match status" value="3"/>
</dbReference>
<evidence type="ECO:0000256" key="1">
    <source>
        <dbReference type="ARBA" id="ARBA00008685"/>
    </source>
</evidence>
<keyword evidence="9" id="KW-0862">Zinc</keyword>
<feature type="binding site" evidence="20">
    <location>
        <position position="943"/>
    </location>
    <ligand>
        <name>L-glutamate</name>
        <dbReference type="ChEBI" id="CHEBI:29985"/>
    </ligand>
</feature>
<keyword evidence="16" id="KW-0628">Postsynaptic cell membrane</keyword>
<keyword evidence="22" id="KW-1015">Disulfide bond</keyword>
<feature type="region of interest" description="Disordered" evidence="24">
    <location>
        <begin position="106"/>
        <end position="133"/>
    </location>
</feature>
<evidence type="ECO:0000256" key="8">
    <source>
        <dbReference type="ARBA" id="ARBA00022771"/>
    </source>
</evidence>
<organism evidence="27">
    <name type="scientific">Polyphagotarsonemus latus</name>
    <dbReference type="NCBI Taxonomy" id="1204166"/>
    <lineage>
        <taxon>Eukaryota</taxon>
        <taxon>Metazoa</taxon>
        <taxon>Ecdysozoa</taxon>
        <taxon>Arthropoda</taxon>
        <taxon>Chelicerata</taxon>
        <taxon>Arachnida</taxon>
        <taxon>Acari</taxon>
        <taxon>Acariformes</taxon>
        <taxon>Trombidiformes</taxon>
        <taxon>Prostigmata</taxon>
        <taxon>Eleutherengona</taxon>
        <taxon>Heterostigmata</taxon>
        <taxon>Tarsonemoidea</taxon>
        <taxon>Tarsonemidae</taxon>
        <taxon>Polyphagotarsonemus</taxon>
    </lineage>
</organism>
<dbReference type="InterPro" id="IPR028082">
    <property type="entry name" value="Peripla_BP_I"/>
</dbReference>
<protein>
    <submittedName>
        <fullName evidence="27">Glutamate receptor ionotropic kainate 2</fullName>
    </submittedName>
</protein>